<dbReference type="NCBIfam" id="TIGR00180">
    <property type="entry name" value="parB_part"/>
    <property type="match status" value="1"/>
</dbReference>
<evidence type="ECO:0000256" key="1">
    <source>
        <dbReference type="ARBA" id="ARBA00006295"/>
    </source>
</evidence>
<dbReference type="InterPro" id="IPR017819">
    <property type="entry name" value="Plasmid_partition_RepB"/>
</dbReference>
<dbReference type="SUPFAM" id="SSF109709">
    <property type="entry name" value="KorB DNA-binding domain-like"/>
    <property type="match status" value="1"/>
</dbReference>
<sequence length="325" mass="35673">MARKNLLAGLVGADEPNEAARPASYPTRGAAKSMIRSVGDLARQADAYLEGENIVEVDPADIDRSFVADRIGDDREEYVVLREAIKEGGQNTPVLLRPHPTESGRFMIVFGHRRVRVARELGRRVRAVVKQMSNEAHVKAQGHENSARANLTFIEKASFAKQLEELGYGRDLIVSSLGSNEASVSKMISVARRIPSDVIEKIGAAPSAGRERWVELSLLVGKKSDVTAQFLSDPDVEQMSSDLRFESLLGLLNTSGRKMRKGLPKQEHKWSAPDDALQATFKQSGKKTTLALEDPSGAGFGGWITENLDALYEQFQKTRSTKNGD</sequence>
<dbReference type="Gene3D" id="1.10.10.2830">
    <property type="match status" value="1"/>
</dbReference>
<dbReference type="PANTHER" id="PTHR33375:SF1">
    <property type="entry name" value="CHROMOSOME-PARTITIONING PROTEIN PARB-RELATED"/>
    <property type="match status" value="1"/>
</dbReference>
<dbReference type="SMART" id="SM00470">
    <property type="entry name" value="ParB"/>
    <property type="match status" value="1"/>
</dbReference>
<name>A0A1G7ZZR4_9HYPH</name>
<dbReference type="InterPro" id="IPR037972">
    <property type="entry name" value="RepB_N"/>
</dbReference>
<dbReference type="InterPro" id="IPR036086">
    <property type="entry name" value="ParB/Sulfiredoxin_sf"/>
</dbReference>
<dbReference type="Gene3D" id="3.90.1530.30">
    <property type="match status" value="1"/>
</dbReference>
<dbReference type="AlphaFoldDB" id="A0A1G7ZZR4"/>
<evidence type="ECO:0000313" key="3">
    <source>
        <dbReference type="EMBL" id="SDH14101.1"/>
    </source>
</evidence>
<evidence type="ECO:0000259" key="2">
    <source>
        <dbReference type="SMART" id="SM00470"/>
    </source>
</evidence>
<dbReference type="CDD" id="cd16405">
    <property type="entry name" value="RepB_like_N"/>
    <property type="match status" value="1"/>
</dbReference>
<dbReference type="PANTHER" id="PTHR33375">
    <property type="entry name" value="CHROMOSOME-PARTITIONING PROTEIN PARB-RELATED"/>
    <property type="match status" value="1"/>
</dbReference>
<feature type="domain" description="ParB-like N-terminal" evidence="2">
    <location>
        <begin position="55"/>
        <end position="146"/>
    </location>
</feature>
<dbReference type="GO" id="GO:0007059">
    <property type="term" value="P:chromosome segregation"/>
    <property type="evidence" value="ECO:0007669"/>
    <property type="project" value="TreeGrafter"/>
</dbReference>
<dbReference type="Pfam" id="PF07506">
    <property type="entry name" value="RepB"/>
    <property type="match status" value="1"/>
</dbReference>
<dbReference type="Proteomes" id="UP000199495">
    <property type="component" value="Unassembled WGS sequence"/>
</dbReference>
<dbReference type="InterPro" id="IPR050336">
    <property type="entry name" value="Chromosome_partition/occlusion"/>
</dbReference>
<dbReference type="InterPro" id="IPR003115">
    <property type="entry name" value="ParB_N"/>
</dbReference>
<protein>
    <submittedName>
        <fullName evidence="3">Chromosome partitioning protein, ParB family</fullName>
    </submittedName>
</protein>
<dbReference type="EMBL" id="FNCS01000024">
    <property type="protein sequence ID" value="SDH14101.1"/>
    <property type="molecule type" value="Genomic_DNA"/>
</dbReference>
<dbReference type="GO" id="GO:0003677">
    <property type="term" value="F:DNA binding"/>
    <property type="evidence" value="ECO:0007669"/>
    <property type="project" value="InterPro"/>
</dbReference>
<reference evidence="3 4" key="1">
    <citation type="submission" date="2016-10" db="EMBL/GenBank/DDBJ databases">
        <authorList>
            <person name="de Groot N.N."/>
        </authorList>
    </citation>
    <scope>NUCLEOTIDE SEQUENCE [LARGE SCALE GENOMIC DNA]</scope>
    <source>
        <strain evidence="3 4">CGMCC 1.10267</strain>
    </source>
</reference>
<dbReference type="OrthoDB" id="7908920at2"/>
<dbReference type="SUPFAM" id="SSF110849">
    <property type="entry name" value="ParB/Sulfiredoxin"/>
    <property type="match status" value="1"/>
</dbReference>
<evidence type="ECO:0000313" key="4">
    <source>
        <dbReference type="Proteomes" id="UP000199495"/>
    </source>
</evidence>
<dbReference type="InterPro" id="IPR004437">
    <property type="entry name" value="ParB/RepB/Spo0J"/>
</dbReference>
<dbReference type="STRING" id="440168.SAMN04487974_12425"/>
<accession>A0A1G7ZZR4</accession>
<proteinExistence type="inferred from homology"/>
<dbReference type="RefSeq" id="WP_090599613.1">
    <property type="nucleotide sequence ID" value="NZ_FNCS01000024.1"/>
</dbReference>
<organism evidence="3 4">
    <name type="scientific">Pelagibacterium luteolum</name>
    <dbReference type="NCBI Taxonomy" id="440168"/>
    <lineage>
        <taxon>Bacteria</taxon>
        <taxon>Pseudomonadati</taxon>
        <taxon>Pseudomonadota</taxon>
        <taxon>Alphaproteobacteria</taxon>
        <taxon>Hyphomicrobiales</taxon>
        <taxon>Devosiaceae</taxon>
        <taxon>Pelagibacterium</taxon>
    </lineage>
</organism>
<gene>
    <name evidence="3" type="ORF">SAMN04487974_12425</name>
</gene>
<dbReference type="NCBIfam" id="TIGR03454">
    <property type="entry name" value="partition_RepB"/>
    <property type="match status" value="1"/>
</dbReference>
<dbReference type="InterPro" id="IPR011111">
    <property type="entry name" value="Plasmid_RepB"/>
</dbReference>
<dbReference type="GO" id="GO:0005694">
    <property type="term" value="C:chromosome"/>
    <property type="evidence" value="ECO:0007669"/>
    <property type="project" value="TreeGrafter"/>
</dbReference>
<dbReference type="Pfam" id="PF02195">
    <property type="entry name" value="ParB_N"/>
    <property type="match status" value="1"/>
</dbReference>
<comment type="similarity">
    <text evidence="1">Belongs to the ParB family.</text>
</comment>
<keyword evidence="4" id="KW-1185">Reference proteome</keyword>